<proteinExistence type="predicted"/>
<keyword evidence="2" id="KW-1185">Reference proteome</keyword>
<dbReference type="WBParaSite" id="sdigi.contig186.g5831.t1">
    <property type="protein sequence ID" value="sdigi.contig186.g5831.t1"/>
    <property type="gene ID" value="sdigi.contig186.g5831"/>
</dbReference>
<evidence type="ECO:0000313" key="3">
    <source>
        <dbReference type="WBParaSite" id="sdigi.contig186.g5831.t1"/>
    </source>
</evidence>
<organism evidence="2 3">
    <name type="scientific">Setaria digitata</name>
    <dbReference type="NCBI Taxonomy" id="48799"/>
    <lineage>
        <taxon>Eukaryota</taxon>
        <taxon>Metazoa</taxon>
        <taxon>Ecdysozoa</taxon>
        <taxon>Nematoda</taxon>
        <taxon>Chromadorea</taxon>
        <taxon>Rhabditida</taxon>
        <taxon>Spirurina</taxon>
        <taxon>Spiruromorpha</taxon>
        <taxon>Filarioidea</taxon>
        <taxon>Setariidae</taxon>
        <taxon>Setaria</taxon>
    </lineage>
</organism>
<dbReference type="InterPro" id="IPR004245">
    <property type="entry name" value="DUF229"/>
</dbReference>
<protein>
    <submittedName>
        <fullName evidence="3">Uncharacterized protein</fullName>
    </submittedName>
</protein>
<dbReference type="InterPro" id="IPR017850">
    <property type="entry name" value="Alkaline_phosphatase_core_sf"/>
</dbReference>
<evidence type="ECO:0000313" key="2">
    <source>
        <dbReference type="Proteomes" id="UP000887581"/>
    </source>
</evidence>
<dbReference type="Pfam" id="PF02995">
    <property type="entry name" value="DUF229"/>
    <property type="match status" value="1"/>
</dbReference>
<dbReference type="CDD" id="cd16021">
    <property type="entry name" value="ALP_like"/>
    <property type="match status" value="1"/>
</dbReference>
<dbReference type="PANTHER" id="PTHR10974:SF75">
    <property type="entry name" value="SULFATASE DOMAIN-CONTAINING PROTEIN"/>
    <property type="match status" value="1"/>
</dbReference>
<reference evidence="3" key="1">
    <citation type="submission" date="2022-11" db="UniProtKB">
        <authorList>
            <consortium name="WormBaseParasite"/>
        </authorList>
    </citation>
    <scope>IDENTIFICATION</scope>
</reference>
<sequence length="635" mass="74530">MRIKSKETFKFCLIFLAVLFSVKFIYRHLSPGPSRPPYNINQVLSNKAICILPEINPWDPEVLPFLAPDWNPMKKCIAMTKMHTELKNGWLRQLINSTSKCFYRCLYADGENKYAAGDWYSMKINESYQEECDFIETYCSSAFRTTYRYIHSQVLKPEKKFFQREDILHPSVFMLVLDSVSSSSGMRSAPKTLQILRQYFDAVPFYYHNKVGANSRPNAFGMFAGARATALDDIRFANKSSPEIGRSCEEGLNKDETITFDFINLNYATIIAEDWVGAFTWPNCIGYDSAPTDHYTSPLIIRSTYGKDKKDFNKYFYIGKCKDTFHRIVDYAAEFLKIYENISKFAMIWLSNPAHDTVSGIYSIDEFLANFFRNNMKLLDRSFIFLMGDHGARIDPIRSTRIGYLEDNNPMLVIAVPKYLRVNRQLMENLRMNSRKHTSHYDFYATLYDIAHTARQKHFQKWNMRNFTLTVFRQELGDKRGGIRARSLLRPISYNRTCDEMEIPDEYCLCKRLIRNISNENRSVRKYANELVKYMNERIQSYDSGQWCNKLFLADVHLAEQLENWSRIRLVIETTPGHAKIEAEMRKDGTKYEIIPKSINRINKYKEQSHCIKNQTSDIRLFCYCKDQNQKFQNQ</sequence>
<dbReference type="SUPFAM" id="SSF53649">
    <property type="entry name" value="Alkaline phosphatase-like"/>
    <property type="match status" value="1"/>
</dbReference>
<dbReference type="AlphaFoldDB" id="A0A915PQ34"/>
<name>A0A915PQ34_9BILA</name>
<dbReference type="PANTHER" id="PTHR10974">
    <property type="entry name" value="FI08016P-RELATED"/>
    <property type="match status" value="1"/>
</dbReference>
<evidence type="ECO:0000256" key="1">
    <source>
        <dbReference type="SAM" id="Coils"/>
    </source>
</evidence>
<dbReference type="Proteomes" id="UP000887581">
    <property type="component" value="Unplaced"/>
</dbReference>
<dbReference type="Gene3D" id="3.40.720.10">
    <property type="entry name" value="Alkaline Phosphatase, subunit A"/>
    <property type="match status" value="1"/>
</dbReference>
<dbReference type="GO" id="GO:0005615">
    <property type="term" value="C:extracellular space"/>
    <property type="evidence" value="ECO:0007669"/>
    <property type="project" value="TreeGrafter"/>
</dbReference>
<feature type="coiled-coil region" evidence="1">
    <location>
        <begin position="510"/>
        <end position="537"/>
    </location>
</feature>
<accession>A0A915PQ34</accession>
<keyword evidence="1" id="KW-0175">Coiled coil</keyword>